<dbReference type="EMBL" id="ML145114">
    <property type="protein sequence ID" value="TBU59425.1"/>
    <property type="molecule type" value="Genomic_DNA"/>
</dbReference>
<sequence>MQALEYTRLLSCCLMRDLLLSSSNAGPASSRTRAIVASCNLSDFGQGTHTDGIGEDRLAPLIRAEHMTGKVRR</sequence>
<reference evidence="1 2" key="1">
    <citation type="submission" date="2019-01" db="EMBL/GenBank/DDBJ databases">
        <title>Draft genome sequences of three monokaryotic isolates of the white-rot basidiomycete fungus Dichomitus squalens.</title>
        <authorList>
            <consortium name="DOE Joint Genome Institute"/>
            <person name="Lopez S.C."/>
            <person name="Andreopoulos B."/>
            <person name="Pangilinan J."/>
            <person name="Lipzen A."/>
            <person name="Riley R."/>
            <person name="Ahrendt S."/>
            <person name="Ng V."/>
            <person name="Barry K."/>
            <person name="Daum C."/>
            <person name="Grigoriev I.V."/>
            <person name="Hilden K.S."/>
            <person name="Makela M.R."/>
            <person name="de Vries R.P."/>
        </authorList>
    </citation>
    <scope>NUCLEOTIDE SEQUENCE [LARGE SCALE GENOMIC DNA]</scope>
    <source>
        <strain evidence="1 2">CBS 464.89</strain>
    </source>
</reference>
<dbReference type="Proteomes" id="UP000292082">
    <property type="component" value="Unassembled WGS sequence"/>
</dbReference>
<protein>
    <submittedName>
        <fullName evidence="1">Uncharacterized protein</fullName>
    </submittedName>
</protein>
<proteinExistence type="predicted"/>
<keyword evidence="2" id="KW-1185">Reference proteome</keyword>
<organism evidence="1 2">
    <name type="scientific">Dichomitus squalens</name>
    <dbReference type="NCBI Taxonomy" id="114155"/>
    <lineage>
        <taxon>Eukaryota</taxon>
        <taxon>Fungi</taxon>
        <taxon>Dikarya</taxon>
        <taxon>Basidiomycota</taxon>
        <taxon>Agaricomycotina</taxon>
        <taxon>Agaricomycetes</taxon>
        <taxon>Polyporales</taxon>
        <taxon>Polyporaceae</taxon>
        <taxon>Dichomitus</taxon>
    </lineage>
</organism>
<dbReference type="AlphaFoldDB" id="A0A4Q9PXU1"/>
<gene>
    <name evidence="1" type="ORF">BD310DRAFT_925090</name>
</gene>
<name>A0A4Q9PXU1_9APHY</name>
<accession>A0A4Q9PXU1</accession>
<evidence type="ECO:0000313" key="1">
    <source>
        <dbReference type="EMBL" id="TBU59425.1"/>
    </source>
</evidence>
<evidence type="ECO:0000313" key="2">
    <source>
        <dbReference type="Proteomes" id="UP000292082"/>
    </source>
</evidence>